<comment type="caution">
    <text evidence="4">The sequence shown here is derived from an EMBL/GenBank/DDBJ whole genome shotgun (WGS) entry which is preliminary data.</text>
</comment>
<evidence type="ECO:0000313" key="5">
    <source>
        <dbReference type="Proteomes" id="UP000095192"/>
    </source>
</evidence>
<feature type="compositionally biased region" description="Low complexity" evidence="2">
    <location>
        <begin position="1329"/>
        <end position="1341"/>
    </location>
</feature>
<dbReference type="InterPro" id="IPR057965">
    <property type="entry name" value="STEEP1_dom"/>
</dbReference>
<proteinExistence type="inferred from homology"/>
<evidence type="ECO:0000313" key="4">
    <source>
        <dbReference type="EMBL" id="OEH79238.1"/>
    </source>
</evidence>
<reference evidence="4 5" key="1">
    <citation type="journal article" date="2016" name="BMC Genomics">
        <title>Comparative genomics reveals Cyclospora cayetanensis possesses coccidia-like metabolism and invasion components but unique surface antigens.</title>
        <authorList>
            <person name="Liu S."/>
            <person name="Wang L."/>
            <person name="Zheng H."/>
            <person name="Xu Z."/>
            <person name="Roellig D.M."/>
            <person name="Li N."/>
            <person name="Frace M.A."/>
            <person name="Tang K."/>
            <person name="Arrowood M.J."/>
            <person name="Moss D.M."/>
            <person name="Zhang L."/>
            <person name="Feng Y."/>
            <person name="Xiao L."/>
        </authorList>
    </citation>
    <scope>NUCLEOTIDE SEQUENCE [LARGE SCALE GENOMIC DNA]</scope>
    <source>
        <strain evidence="4 5">CHN_HEN01</strain>
    </source>
</reference>
<evidence type="ECO:0000256" key="2">
    <source>
        <dbReference type="SAM" id="MobiDB-lite"/>
    </source>
</evidence>
<feature type="region of interest" description="Disordered" evidence="2">
    <location>
        <begin position="1317"/>
        <end position="1344"/>
    </location>
</feature>
<dbReference type="Pfam" id="PF25809">
    <property type="entry name" value="STEEP1"/>
    <property type="match status" value="1"/>
</dbReference>
<feature type="domain" description="STEEP1" evidence="3">
    <location>
        <begin position="1387"/>
        <end position="1491"/>
    </location>
</feature>
<dbReference type="VEuPathDB" id="ToxoDB:cyc_06274"/>
<feature type="region of interest" description="Disordered" evidence="2">
    <location>
        <begin position="1052"/>
        <end position="1080"/>
    </location>
</feature>
<protein>
    <recommendedName>
        <fullName evidence="3">STEEP1 domain-containing protein</fullName>
    </recommendedName>
</protein>
<dbReference type="Proteomes" id="UP000095192">
    <property type="component" value="Unassembled WGS sequence"/>
</dbReference>
<dbReference type="GO" id="GO:0090158">
    <property type="term" value="P:endoplasmic reticulum membrane organization"/>
    <property type="evidence" value="ECO:0007669"/>
    <property type="project" value="TreeGrafter"/>
</dbReference>
<feature type="compositionally biased region" description="Low complexity" evidence="2">
    <location>
        <begin position="130"/>
        <end position="141"/>
    </location>
</feature>
<feature type="compositionally biased region" description="Basic and acidic residues" evidence="2">
    <location>
        <begin position="39"/>
        <end position="50"/>
    </location>
</feature>
<evidence type="ECO:0000259" key="3">
    <source>
        <dbReference type="Pfam" id="PF25809"/>
    </source>
</evidence>
<evidence type="ECO:0000256" key="1">
    <source>
        <dbReference type="ARBA" id="ARBA00024205"/>
    </source>
</evidence>
<dbReference type="GO" id="GO:0005737">
    <property type="term" value="C:cytoplasm"/>
    <property type="evidence" value="ECO:0007669"/>
    <property type="project" value="GOC"/>
</dbReference>
<keyword evidence="5" id="KW-1185">Reference proteome</keyword>
<dbReference type="PANTHER" id="PTHR46355">
    <property type="entry name" value="UPF0428 PROTEIN CXORF56"/>
    <property type="match status" value="1"/>
</dbReference>
<feature type="compositionally biased region" description="Polar residues" evidence="2">
    <location>
        <begin position="147"/>
        <end position="176"/>
    </location>
</feature>
<feature type="region of interest" description="Disordered" evidence="2">
    <location>
        <begin position="358"/>
        <end position="378"/>
    </location>
</feature>
<feature type="region of interest" description="Disordered" evidence="2">
    <location>
        <begin position="558"/>
        <end position="595"/>
    </location>
</feature>
<feature type="region of interest" description="Disordered" evidence="2">
    <location>
        <begin position="128"/>
        <end position="235"/>
    </location>
</feature>
<feature type="region of interest" description="Disordered" evidence="2">
    <location>
        <begin position="468"/>
        <end position="506"/>
    </location>
</feature>
<feature type="compositionally biased region" description="Basic and acidic residues" evidence="2">
    <location>
        <begin position="80"/>
        <end position="89"/>
    </location>
</feature>
<dbReference type="PANTHER" id="PTHR46355:SF1">
    <property type="entry name" value="STING ER EXIT PROTEIN"/>
    <property type="match status" value="1"/>
</dbReference>
<dbReference type="InterPro" id="IPR029704">
    <property type="entry name" value="STEEP-like"/>
</dbReference>
<feature type="compositionally biased region" description="Basic and acidic residues" evidence="2">
    <location>
        <begin position="1061"/>
        <end position="1072"/>
    </location>
</feature>
<feature type="region of interest" description="Disordered" evidence="2">
    <location>
        <begin position="27"/>
        <end position="89"/>
    </location>
</feature>
<gene>
    <name evidence="4" type="ORF">cyc_06274</name>
</gene>
<dbReference type="EMBL" id="JROU02000455">
    <property type="protein sequence ID" value="OEH79238.1"/>
    <property type="molecule type" value="Genomic_DNA"/>
</dbReference>
<feature type="region of interest" description="Disordered" evidence="2">
    <location>
        <begin position="260"/>
        <end position="314"/>
    </location>
</feature>
<feature type="compositionally biased region" description="Basic and acidic residues" evidence="2">
    <location>
        <begin position="204"/>
        <end position="222"/>
    </location>
</feature>
<feature type="compositionally biased region" description="Polar residues" evidence="2">
    <location>
        <begin position="583"/>
        <end position="592"/>
    </location>
</feature>
<comment type="similarity">
    <text evidence="1">Belongs to the STEEP1 family.</text>
</comment>
<organism evidence="4 5">
    <name type="scientific">Cyclospora cayetanensis</name>
    <dbReference type="NCBI Taxonomy" id="88456"/>
    <lineage>
        <taxon>Eukaryota</taxon>
        <taxon>Sar</taxon>
        <taxon>Alveolata</taxon>
        <taxon>Apicomplexa</taxon>
        <taxon>Conoidasida</taxon>
        <taxon>Coccidia</taxon>
        <taxon>Eucoccidiorida</taxon>
        <taxon>Eimeriorina</taxon>
        <taxon>Eimeriidae</taxon>
        <taxon>Cyclospora</taxon>
    </lineage>
</organism>
<feature type="compositionally biased region" description="Low complexity" evidence="2">
    <location>
        <begin position="301"/>
        <end position="311"/>
    </location>
</feature>
<accession>A0A1D3D714</accession>
<sequence>MRRQETAPLSREPLVRCDFGDTLHAELTATEQPPEACAADEHPMPLKKGSDLSQTGGSEATIAGISEAPTVQTGPLAPKAKGEGDFRSEEPILEFMRTCGSDTLQHKRLQQAPQRWVQHHHNPILEPEQHQQQKQQPEGQQMMVESCSYNTSSSDRQSAYSPQAHQCKKVTSTSLSGARGGSHTRRSRPSSREITIHSSPPQVDRSRKDARESRDTPLDRSHTGLASLRGHATSKAATTDATVLVGSFSMTGARTVEASPFSANSFSSPKHRLSRSRNRSSSTRISARCGESRGRNAVNTSIRNSSSISASKSRRDFRGGLQGLLLLESPPTRETQRLSDKSDGSVVRGVADGLEEGRSLHQAGGAAADADPVEAKEGRHPQQQEILKGESSLQHQRQQCLCCSRGQEQRKGQEFEETYYFATKALAALEKNIAPRIHTEEAVGAPTRGDRVQRHLGGLCMREADRKLAGAGGASSSRKHSKTHNAYEKDDEGRGEAQEEGLLQPRTMGLVPRLPYATPPRLSLVSLAASQLHHPGPLQLHLQHRACHQQIVWPLQQQQETQLEQDEQQGEEGGRVFFPPLKQQETPQSSAGPSRGVLEALEKPKQRAALAACRFPSTNAGGGVDWSQSGSHSTGRKMPFQRTLRTPRKRALCVGCLYTGSFCELEGGAADARRWATIAASEIMGFTEVKSPLPSFSVAFSLIWRSKGPLCEFCKDDICTGARLLLQLVLLVLLLMLLRLRLAFLQPYSLALLPADFRDWRVTQFVDSGSLLALINSLPDGVQFCAVMDCALGCRLLPLGNFVSVLKRDRLCVSFDCPSPADPFPWVFAKQQQLLRGLRAGKFAGIFRVSAMQHQLQQRRQEQEILALSHRRDCARFCISLGDAEARELAGKGKEGRGIASPSPHFLPALPHCLGMLTALLIKALNKDPYSKKSYLTLLSDALSVQQAVLPSRLLHGAGTAPSLCLLFASPVSPHEVPFLCHGRAAAPSTPEETHAASLVCQHHRRVSLVRQRIAASGAEAEAPEGFLKASCRLVYCPSPADLRVDDAAAAESRPRSLWTHPRELHERHGEARGPSLRPSAELNATGRMQGGAFEEEYRGRASYLRRGTICSIASLAASSVAADGATLINSLPSERENCHLRVYVHSVADMESAGLRDRPLEIRLAAVQQQQQLLLQREGDEMRTAATMLLSAETSNSRSAAPAVLDSGLGSLMIHQTLSCPLPFAAEGEVESTTGQTGGRQDETRIQKEGPALASILFVTMHQLCSTLDSGKMIDGACFSVEVQESAVFSFSPASLIPEASFEVPHVDRRQHKKVIQRRSRNNPCETQQYQEQHLQQQQQRNKGLTLADIRRRNLDEQQALRDEGHLRRYRFLNYSSEDSALQHTTEKKLRTFYCSCCGANACVSEVSIDDMPRRGTDSAYVLQATEVFHKLYVVPGKRVILRRPTGFEVQYQLKCRDCGVAVAYRSVDFGETAQFIYIYSDAICKEQSDAYAWQGH</sequence>
<dbReference type="InParanoid" id="A0A1D3D714"/>
<dbReference type="GO" id="GO:0006888">
    <property type="term" value="P:endoplasmic reticulum to Golgi vesicle-mediated transport"/>
    <property type="evidence" value="ECO:0007669"/>
    <property type="project" value="TreeGrafter"/>
</dbReference>
<feature type="compositionally biased region" description="Low complexity" evidence="2">
    <location>
        <begin position="279"/>
        <end position="288"/>
    </location>
</feature>
<feature type="compositionally biased region" description="Basic and acidic residues" evidence="2">
    <location>
        <begin position="485"/>
        <end position="497"/>
    </location>
</feature>
<feature type="compositionally biased region" description="Basic residues" evidence="2">
    <location>
        <begin position="269"/>
        <end position="278"/>
    </location>
</feature>
<name>A0A1D3D714_9EIME</name>